<evidence type="ECO:0000256" key="3">
    <source>
        <dbReference type="ARBA" id="ARBA00022448"/>
    </source>
</evidence>
<organism evidence="10 11">
    <name type="scientific">Neisseria weaveri</name>
    <dbReference type="NCBI Taxonomy" id="28091"/>
    <lineage>
        <taxon>Bacteria</taxon>
        <taxon>Pseudomonadati</taxon>
        <taxon>Pseudomonadota</taxon>
        <taxon>Betaproteobacteria</taxon>
        <taxon>Neisseriales</taxon>
        <taxon>Neisseriaceae</taxon>
        <taxon>Neisseria</taxon>
    </lineage>
</organism>
<feature type="domain" description="EamA" evidence="9">
    <location>
        <begin position="29"/>
        <end position="166"/>
    </location>
</feature>
<dbReference type="SUPFAM" id="SSF103481">
    <property type="entry name" value="Multidrug resistance efflux transporter EmrE"/>
    <property type="match status" value="2"/>
</dbReference>
<name>A0A3S4Z4P3_9NEIS</name>
<dbReference type="PANTHER" id="PTHR22911:SF137">
    <property type="entry name" value="SOLUTE CARRIER FAMILY 35 MEMBER G2-RELATED"/>
    <property type="match status" value="1"/>
</dbReference>
<feature type="domain" description="EamA" evidence="9">
    <location>
        <begin position="176"/>
        <end position="306"/>
    </location>
</feature>
<keyword evidence="5 8" id="KW-0812">Transmembrane</keyword>
<dbReference type="InterPro" id="IPR037185">
    <property type="entry name" value="EmrE-like"/>
</dbReference>
<keyword evidence="7 8" id="KW-0472">Membrane</keyword>
<evidence type="ECO:0000256" key="6">
    <source>
        <dbReference type="ARBA" id="ARBA00022989"/>
    </source>
</evidence>
<dbReference type="AlphaFoldDB" id="A0A3S4Z4P3"/>
<feature type="transmembrane region" description="Helical" evidence="8">
    <location>
        <begin position="95"/>
        <end position="115"/>
    </location>
</feature>
<dbReference type="KEGG" id="nwe:SAMEA3174300_1960"/>
<keyword evidence="11" id="KW-1185">Reference proteome</keyword>
<dbReference type="EMBL" id="LR134533">
    <property type="protein sequence ID" value="VEJ51447.1"/>
    <property type="molecule type" value="Genomic_DNA"/>
</dbReference>
<dbReference type="Proteomes" id="UP000272771">
    <property type="component" value="Chromosome"/>
</dbReference>
<feature type="transmembrane region" description="Helical" evidence="8">
    <location>
        <begin position="151"/>
        <end position="167"/>
    </location>
</feature>
<evidence type="ECO:0000256" key="2">
    <source>
        <dbReference type="ARBA" id="ARBA00007362"/>
    </source>
</evidence>
<dbReference type="GO" id="GO:0005886">
    <property type="term" value="C:plasma membrane"/>
    <property type="evidence" value="ECO:0007669"/>
    <property type="project" value="UniProtKB-SubCell"/>
</dbReference>
<comment type="subcellular location">
    <subcellularLocation>
        <location evidence="1">Cell membrane</location>
        <topology evidence="1">Multi-pass membrane protein</topology>
    </subcellularLocation>
</comment>
<feature type="transmembrane region" description="Helical" evidence="8">
    <location>
        <begin position="267"/>
        <end position="287"/>
    </location>
</feature>
<sequence>MVNAGLEYRTGRWVMMVERISDGAGEAKKGLWYAFGCYAIWGLFPLYWYPLAGSALGADQLLAQRVVWSAVFSVLLAVGFGQWPVLRSAMGDKRVLLTFLASAAAISVNWLVYLWAIKHNHVLDASLGYFISPLFSIWLGRIFFNERLNRIQMAAISLAVVGILWLALPSGRIPWVALILTVSFGLYGLLRKKAPLDVLPAMALETLMMLPFALGYLLWCGWRGELVFSELPPLQMGILLGSGAVTTIPLLLFAAGAKRISLSNLGMIQYFSPTCQFVIGLLVFQEAFSMSRFIGYVWVWLGVAVYLLGIWQKQKNSFVQRV</sequence>
<evidence type="ECO:0000256" key="7">
    <source>
        <dbReference type="ARBA" id="ARBA00023136"/>
    </source>
</evidence>
<dbReference type="Pfam" id="PF00892">
    <property type="entry name" value="EamA"/>
    <property type="match status" value="2"/>
</dbReference>
<evidence type="ECO:0000256" key="8">
    <source>
        <dbReference type="SAM" id="Phobius"/>
    </source>
</evidence>
<evidence type="ECO:0000313" key="10">
    <source>
        <dbReference type="EMBL" id="VEJ51447.1"/>
    </source>
</evidence>
<feature type="transmembrane region" description="Helical" evidence="8">
    <location>
        <begin position="293"/>
        <end position="311"/>
    </location>
</feature>
<feature type="transmembrane region" description="Helical" evidence="8">
    <location>
        <begin position="31"/>
        <end position="50"/>
    </location>
</feature>
<evidence type="ECO:0000256" key="1">
    <source>
        <dbReference type="ARBA" id="ARBA00004651"/>
    </source>
</evidence>
<evidence type="ECO:0000313" key="11">
    <source>
        <dbReference type="Proteomes" id="UP000272771"/>
    </source>
</evidence>
<feature type="transmembrane region" description="Helical" evidence="8">
    <location>
        <begin position="173"/>
        <end position="190"/>
    </location>
</feature>
<dbReference type="RefSeq" id="WP_004282431.1">
    <property type="nucleotide sequence ID" value="NZ_CAUJRG010000011.1"/>
</dbReference>
<comment type="similarity">
    <text evidence="2">Belongs to the EamA transporter family.</text>
</comment>
<proteinExistence type="inferred from homology"/>
<keyword evidence="3" id="KW-0813">Transport</keyword>
<feature type="transmembrane region" description="Helical" evidence="8">
    <location>
        <begin position="127"/>
        <end position="144"/>
    </location>
</feature>
<dbReference type="InterPro" id="IPR000620">
    <property type="entry name" value="EamA_dom"/>
</dbReference>
<dbReference type="STRING" id="28091.SAMEA3174300_01960"/>
<dbReference type="OrthoDB" id="369870at2"/>
<feature type="transmembrane region" description="Helical" evidence="8">
    <location>
        <begin position="62"/>
        <end position="83"/>
    </location>
</feature>
<reference evidence="10 11" key="1">
    <citation type="submission" date="2018-12" db="EMBL/GenBank/DDBJ databases">
        <authorList>
            <consortium name="Pathogen Informatics"/>
        </authorList>
    </citation>
    <scope>NUCLEOTIDE SEQUENCE [LARGE SCALE GENOMIC DNA]</scope>
    <source>
        <strain evidence="10 11">NCTC12742</strain>
    </source>
</reference>
<evidence type="ECO:0000259" key="9">
    <source>
        <dbReference type="Pfam" id="PF00892"/>
    </source>
</evidence>
<feature type="transmembrane region" description="Helical" evidence="8">
    <location>
        <begin position="202"/>
        <end position="222"/>
    </location>
</feature>
<evidence type="ECO:0000256" key="4">
    <source>
        <dbReference type="ARBA" id="ARBA00022475"/>
    </source>
</evidence>
<dbReference type="InterPro" id="IPR004626">
    <property type="entry name" value="RarD"/>
</dbReference>
<protein>
    <submittedName>
        <fullName evidence="10">Putative chloramphenical resistance permease RarD</fullName>
    </submittedName>
</protein>
<accession>A0A3S4Z4P3</accession>
<feature type="transmembrane region" description="Helical" evidence="8">
    <location>
        <begin position="234"/>
        <end position="255"/>
    </location>
</feature>
<dbReference type="PANTHER" id="PTHR22911">
    <property type="entry name" value="ACYL-MALONYL CONDENSING ENZYME-RELATED"/>
    <property type="match status" value="1"/>
</dbReference>
<keyword evidence="4" id="KW-1003">Cell membrane</keyword>
<keyword evidence="6 8" id="KW-1133">Transmembrane helix</keyword>
<dbReference type="NCBIfam" id="TIGR00688">
    <property type="entry name" value="rarD"/>
    <property type="match status" value="1"/>
</dbReference>
<gene>
    <name evidence="10" type="primary">rarD_2</name>
    <name evidence="10" type="ORF">NCTC12742_01335</name>
</gene>
<evidence type="ECO:0000256" key="5">
    <source>
        <dbReference type="ARBA" id="ARBA00022692"/>
    </source>
</evidence>